<dbReference type="AlphaFoldDB" id="A0A310SSA3"/>
<dbReference type="Pfam" id="PF00069">
    <property type="entry name" value="Pkinase"/>
    <property type="match status" value="1"/>
</dbReference>
<keyword evidence="2 10" id="KW-0723">Serine/threonine-protein kinase</keyword>
<keyword evidence="4 9" id="KW-0547">Nucleotide-binding</keyword>
<dbReference type="Gene3D" id="1.10.510.10">
    <property type="entry name" value="Transferase(Phosphotransferase) domain 1"/>
    <property type="match status" value="1"/>
</dbReference>
<evidence type="ECO:0000256" key="10">
    <source>
        <dbReference type="RuleBase" id="RU000304"/>
    </source>
</evidence>
<sequence>MASPQKLTTKLFNLSPQILRNFDGRTYLNKKSPIKNIHKKTIGNKNQLSPFNIDTPNRQKILKDGLPFKHGTFLGSGGFGTVYKASYKGDQVAAKVMQTEKCSNVFDCEKHATFLRHSNIVKVLMIEQGVSLSLITMELCGTTLQNYLDETAITKNERVGILKNIACALQFCHSAGIVHADVKPKNILMSADGQPKLTDFGSSVLIGKPNKINKFHGTPGYTAPEVIRRNKPSPAADIYSLGIVAWQMLSRMLPFAGLHSHTIIYLSAKGYRPIDDNIDDEFRGIYKTLYRQMWSQNVIDRPTTSEVINRRKSRNEKGNEIRDTFSYAYQRANKRNGQFTERSVTLGISYDVNVLVFPLEIEKVCGHDLTEVFR</sequence>
<evidence type="ECO:0000256" key="4">
    <source>
        <dbReference type="ARBA" id="ARBA00022741"/>
    </source>
</evidence>
<comment type="catalytic activity">
    <reaction evidence="7">
        <text>L-threonyl-[protein] + ATP = O-phospho-L-threonyl-[protein] + ADP + H(+)</text>
        <dbReference type="Rhea" id="RHEA:46608"/>
        <dbReference type="Rhea" id="RHEA-COMP:11060"/>
        <dbReference type="Rhea" id="RHEA-COMP:11605"/>
        <dbReference type="ChEBI" id="CHEBI:15378"/>
        <dbReference type="ChEBI" id="CHEBI:30013"/>
        <dbReference type="ChEBI" id="CHEBI:30616"/>
        <dbReference type="ChEBI" id="CHEBI:61977"/>
        <dbReference type="ChEBI" id="CHEBI:456216"/>
        <dbReference type="EC" id="2.7.11.1"/>
    </reaction>
</comment>
<gene>
    <name evidence="12" type="ORF">WN48_06188</name>
</gene>
<keyword evidence="13" id="KW-1185">Reference proteome</keyword>
<dbReference type="EC" id="2.7.11.1" evidence="1"/>
<feature type="domain" description="Protein kinase" evidence="11">
    <location>
        <begin position="68"/>
        <end position="325"/>
    </location>
</feature>
<keyword evidence="5 12" id="KW-0418">Kinase</keyword>
<dbReference type="InterPro" id="IPR000719">
    <property type="entry name" value="Prot_kinase_dom"/>
</dbReference>
<keyword evidence="3" id="KW-0808">Transferase</keyword>
<dbReference type="EMBL" id="KQ760514">
    <property type="protein sequence ID" value="OAD60026.1"/>
    <property type="molecule type" value="Genomic_DNA"/>
</dbReference>
<reference evidence="12 13" key="1">
    <citation type="submission" date="2015-07" db="EMBL/GenBank/DDBJ databases">
        <title>The genome of Eufriesea mexicana.</title>
        <authorList>
            <person name="Pan H."/>
            <person name="Kapheim K."/>
        </authorList>
    </citation>
    <scope>NUCLEOTIDE SEQUENCE [LARGE SCALE GENOMIC DNA]</scope>
    <source>
        <strain evidence="12">0111107269</strain>
        <tissue evidence="12">Whole body</tissue>
    </source>
</reference>
<protein>
    <recommendedName>
        <fullName evidence="1">non-specific serine/threonine protein kinase</fullName>
        <ecNumber evidence="1">2.7.11.1</ecNumber>
    </recommendedName>
</protein>
<dbReference type="InterPro" id="IPR008271">
    <property type="entry name" value="Ser/Thr_kinase_AS"/>
</dbReference>
<dbReference type="SMART" id="SM00220">
    <property type="entry name" value="S_TKc"/>
    <property type="match status" value="1"/>
</dbReference>
<accession>A0A310SSA3</accession>
<dbReference type="InterPro" id="IPR051681">
    <property type="entry name" value="Ser/Thr_Kinases-Pseudokinases"/>
</dbReference>
<comment type="catalytic activity">
    <reaction evidence="8">
        <text>L-seryl-[protein] + ATP = O-phospho-L-seryl-[protein] + ADP + H(+)</text>
        <dbReference type="Rhea" id="RHEA:17989"/>
        <dbReference type="Rhea" id="RHEA-COMP:9863"/>
        <dbReference type="Rhea" id="RHEA-COMP:11604"/>
        <dbReference type="ChEBI" id="CHEBI:15378"/>
        <dbReference type="ChEBI" id="CHEBI:29999"/>
        <dbReference type="ChEBI" id="CHEBI:30616"/>
        <dbReference type="ChEBI" id="CHEBI:83421"/>
        <dbReference type="ChEBI" id="CHEBI:456216"/>
        <dbReference type="EC" id="2.7.11.1"/>
    </reaction>
</comment>
<keyword evidence="6 9" id="KW-0067">ATP-binding</keyword>
<dbReference type="PROSITE" id="PS50011">
    <property type="entry name" value="PROTEIN_KINASE_DOM"/>
    <property type="match status" value="1"/>
</dbReference>
<evidence type="ECO:0000256" key="3">
    <source>
        <dbReference type="ARBA" id="ARBA00022679"/>
    </source>
</evidence>
<evidence type="ECO:0000256" key="9">
    <source>
        <dbReference type="PROSITE-ProRule" id="PRU10141"/>
    </source>
</evidence>
<evidence type="ECO:0000256" key="7">
    <source>
        <dbReference type="ARBA" id="ARBA00047899"/>
    </source>
</evidence>
<evidence type="ECO:0000256" key="5">
    <source>
        <dbReference type="ARBA" id="ARBA00022777"/>
    </source>
</evidence>
<dbReference type="GO" id="GO:0005524">
    <property type="term" value="F:ATP binding"/>
    <property type="evidence" value="ECO:0007669"/>
    <property type="project" value="UniProtKB-UniRule"/>
</dbReference>
<evidence type="ECO:0000313" key="12">
    <source>
        <dbReference type="EMBL" id="OAD60026.1"/>
    </source>
</evidence>
<comment type="similarity">
    <text evidence="10">Belongs to the protein kinase superfamily.</text>
</comment>
<dbReference type="InterPro" id="IPR011009">
    <property type="entry name" value="Kinase-like_dom_sf"/>
</dbReference>
<feature type="binding site" evidence="9">
    <location>
        <position position="95"/>
    </location>
    <ligand>
        <name>ATP</name>
        <dbReference type="ChEBI" id="CHEBI:30616"/>
    </ligand>
</feature>
<dbReference type="Gene3D" id="3.30.200.20">
    <property type="entry name" value="Phosphorylase Kinase, domain 1"/>
    <property type="match status" value="1"/>
</dbReference>
<dbReference type="OrthoDB" id="4062651at2759"/>
<evidence type="ECO:0000313" key="13">
    <source>
        <dbReference type="Proteomes" id="UP000250275"/>
    </source>
</evidence>
<dbReference type="PROSITE" id="PS00108">
    <property type="entry name" value="PROTEIN_KINASE_ST"/>
    <property type="match status" value="1"/>
</dbReference>
<dbReference type="PANTHER" id="PTHR44329">
    <property type="entry name" value="SERINE/THREONINE-PROTEIN KINASE TNNI3K-RELATED"/>
    <property type="match status" value="1"/>
</dbReference>
<dbReference type="InterPro" id="IPR017441">
    <property type="entry name" value="Protein_kinase_ATP_BS"/>
</dbReference>
<dbReference type="PROSITE" id="PS00107">
    <property type="entry name" value="PROTEIN_KINASE_ATP"/>
    <property type="match status" value="1"/>
</dbReference>
<proteinExistence type="inferred from homology"/>
<dbReference type="GO" id="GO:0004674">
    <property type="term" value="F:protein serine/threonine kinase activity"/>
    <property type="evidence" value="ECO:0007669"/>
    <property type="project" value="UniProtKB-KW"/>
</dbReference>
<evidence type="ECO:0000256" key="8">
    <source>
        <dbReference type="ARBA" id="ARBA00048679"/>
    </source>
</evidence>
<dbReference type="Proteomes" id="UP000250275">
    <property type="component" value="Unassembled WGS sequence"/>
</dbReference>
<organism evidence="12 13">
    <name type="scientific">Eufriesea mexicana</name>
    <dbReference type="NCBI Taxonomy" id="516756"/>
    <lineage>
        <taxon>Eukaryota</taxon>
        <taxon>Metazoa</taxon>
        <taxon>Ecdysozoa</taxon>
        <taxon>Arthropoda</taxon>
        <taxon>Hexapoda</taxon>
        <taxon>Insecta</taxon>
        <taxon>Pterygota</taxon>
        <taxon>Neoptera</taxon>
        <taxon>Endopterygota</taxon>
        <taxon>Hymenoptera</taxon>
        <taxon>Apocrita</taxon>
        <taxon>Aculeata</taxon>
        <taxon>Apoidea</taxon>
        <taxon>Anthophila</taxon>
        <taxon>Apidae</taxon>
        <taxon>Eufriesea</taxon>
    </lineage>
</organism>
<evidence type="ECO:0000256" key="6">
    <source>
        <dbReference type="ARBA" id="ARBA00022840"/>
    </source>
</evidence>
<name>A0A310SSA3_9HYME</name>
<dbReference type="PANTHER" id="PTHR44329:SF285">
    <property type="entry name" value="V-MOS MOLONEY MURINE SARCOMA VIRAL ONCO HOMOLOG"/>
    <property type="match status" value="1"/>
</dbReference>
<evidence type="ECO:0000256" key="2">
    <source>
        <dbReference type="ARBA" id="ARBA00022527"/>
    </source>
</evidence>
<dbReference type="SUPFAM" id="SSF56112">
    <property type="entry name" value="Protein kinase-like (PK-like)"/>
    <property type="match status" value="1"/>
</dbReference>
<evidence type="ECO:0000259" key="11">
    <source>
        <dbReference type="PROSITE" id="PS50011"/>
    </source>
</evidence>
<evidence type="ECO:0000256" key="1">
    <source>
        <dbReference type="ARBA" id="ARBA00012513"/>
    </source>
</evidence>